<feature type="transmembrane region" description="Helical" evidence="7">
    <location>
        <begin position="398"/>
        <end position="421"/>
    </location>
</feature>
<feature type="transmembrane region" description="Helical" evidence="7">
    <location>
        <begin position="221"/>
        <end position="243"/>
    </location>
</feature>
<dbReference type="PANTHER" id="PTHR10766">
    <property type="entry name" value="TRANSMEMBRANE 9 SUPERFAMILY PROTEIN"/>
    <property type="match status" value="1"/>
</dbReference>
<sequence length="591" mass="65656">MHATNSYDAYDERLGFCRPDSLHAQSLSLGSALFGDRLYNSAFDIRMLRNTTCQTLCRTTLSKDQSSFLAGVLPVLAHDWLVDGLPAAEMRQDKATGDIFYSPGFPIGESRTRIPEAGPDKVVEATENRLNNHFQIILEYHSRPKEGVNRVVGAVVWPTSVDSLAGGGGVPNCHAKEPYLLLEGEENEVAYTYDVIWRESATPWATRWDLYLRVFSPRIHVLSLINSIVVALFLCLMVWMVLIRVLNRDISRYNALSSVDLDLDPGVDGVQEDYGWKLVHGEVFRSPKHRMWLCVVIGSGAQMTAMIGVTLVFALLGFLSPSNRGGLSTVMIVCWTLFGFIAGYVSSRLYLTLKGEDLRKNIVYTAVLFPTALFAFLFLLNLFLIGAHSSGAVPFGTFMAIACLWFGINVPLTVVGGWLGVKRGPIDNPVRVNQIPRQIPPSEWWLKPLPSALLAGVLPFGAGFIETYFVMQSLFGSKAYYAFGFLALSSIVVALTTALTSVLMAYFHLCAEDYRWHWRAFLAGGGSAFYLFFYGILYWATKLHLAGFTNKVLYLGYLLVIAGVDFLVTGTIGFLSVALFLRVIYSRIRVD</sequence>
<feature type="transmembrane region" description="Helical" evidence="7">
    <location>
        <begin position="483"/>
        <end position="509"/>
    </location>
</feature>
<name>A0A0D6EQ25_SPOSA</name>
<feature type="transmembrane region" description="Helical" evidence="7">
    <location>
        <begin position="552"/>
        <end position="585"/>
    </location>
</feature>
<dbReference type="GO" id="GO:0072657">
    <property type="term" value="P:protein localization to membrane"/>
    <property type="evidence" value="ECO:0007669"/>
    <property type="project" value="TreeGrafter"/>
</dbReference>
<feature type="non-terminal residue" evidence="8">
    <location>
        <position position="1"/>
    </location>
</feature>
<proteinExistence type="inferred from homology"/>
<dbReference type="PANTHER" id="PTHR10766:SF111">
    <property type="entry name" value="TRANSMEMBRANE 9 SUPERFAMILY MEMBER 2"/>
    <property type="match status" value="1"/>
</dbReference>
<evidence type="ECO:0000313" key="8">
    <source>
        <dbReference type="EMBL" id="CEQ41928.1"/>
    </source>
</evidence>
<reference evidence="9" key="1">
    <citation type="submission" date="2015-02" db="EMBL/GenBank/DDBJ databases">
        <authorList>
            <person name="Gon?alves P."/>
        </authorList>
    </citation>
    <scope>NUCLEOTIDE SEQUENCE [LARGE SCALE GENOMIC DNA]</scope>
</reference>
<evidence type="ECO:0000256" key="1">
    <source>
        <dbReference type="ARBA" id="ARBA00004141"/>
    </source>
</evidence>
<dbReference type="GO" id="GO:0016020">
    <property type="term" value="C:membrane"/>
    <property type="evidence" value="ECO:0007669"/>
    <property type="project" value="UniProtKB-SubCell"/>
</dbReference>
<evidence type="ECO:0000256" key="4">
    <source>
        <dbReference type="ARBA" id="ARBA00022729"/>
    </source>
</evidence>
<keyword evidence="9" id="KW-1185">Reference proteome</keyword>
<comment type="subcellular location">
    <subcellularLocation>
        <location evidence="1">Membrane</location>
        <topology evidence="1">Multi-pass membrane protein</topology>
    </subcellularLocation>
</comment>
<dbReference type="OrthoDB" id="1666796at2759"/>
<gene>
    <name evidence="8" type="primary">SPOSA6832_03710</name>
</gene>
<protein>
    <recommendedName>
        <fullName evidence="7">Transmembrane 9 superfamily member</fullName>
    </recommendedName>
</protein>
<feature type="transmembrane region" description="Helical" evidence="7">
    <location>
        <begin position="521"/>
        <end position="540"/>
    </location>
</feature>
<evidence type="ECO:0000256" key="3">
    <source>
        <dbReference type="ARBA" id="ARBA00022692"/>
    </source>
</evidence>
<keyword evidence="6 7" id="KW-0472">Membrane</keyword>
<dbReference type="Pfam" id="PF02990">
    <property type="entry name" value="EMP70"/>
    <property type="match status" value="1"/>
</dbReference>
<evidence type="ECO:0000256" key="6">
    <source>
        <dbReference type="ARBA" id="ARBA00023136"/>
    </source>
</evidence>
<comment type="similarity">
    <text evidence="2 7">Belongs to the nonaspanin (TM9SF) (TC 9.A.2) family.</text>
</comment>
<dbReference type="GO" id="GO:0007034">
    <property type="term" value="P:vacuolar transport"/>
    <property type="evidence" value="ECO:0007669"/>
    <property type="project" value="TreeGrafter"/>
</dbReference>
<feature type="transmembrane region" description="Helical" evidence="7">
    <location>
        <begin position="363"/>
        <end position="386"/>
    </location>
</feature>
<organism evidence="8 9">
    <name type="scientific">Sporidiobolus salmonicolor</name>
    <name type="common">Yeast-like fungus</name>
    <name type="synonym">Sporobolomyces salmonicolor</name>
    <dbReference type="NCBI Taxonomy" id="5005"/>
    <lineage>
        <taxon>Eukaryota</taxon>
        <taxon>Fungi</taxon>
        <taxon>Dikarya</taxon>
        <taxon>Basidiomycota</taxon>
        <taxon>Pucciniomycotina</taxon>
        <taxon>Microbotryomycetes</taxon>
        <taxon>Sporidiobolales</taxon>
        <taxon>Sporidiobolaceae</taxon>
        <taxon>Sporobolomyces</taxon>
    </lineage>
</organism>
<evidence type="ECO:0000256" key="7">
    <source>
        <dbReference type="RuleBase" id="RU363079"/>
    </source>
</evidence>
<dbReference type="InterPro" id="IPR004240">
    <property type="entry name" value="EMP70"/>
</dbReference>
<keyword evidence="4" id="KW-0732">Signal</keyword>
<dbReference type="EMBL" id="CENE01000019">
    <property type="protein sequence ID" value="CEQ41928.1"/>
    <property type="molecule type" value="Genomic_DNA"/>
</dbReference>
<evidence type="ECO:0000256" key="5">
    <source>
        <dbReference type="ARBA" id="ARBA00022989"/>
    </source>
</evidence>
<keyword evidence="5 7" id="KW-1133">Transmembrane helix</keyword>
<feature type="transmembrane region" description="Helical" evidence="7">
    <location>
        <begin position="452"/>
        <end position="471"/>
    </location>
</feature>
<evidence type="ECO:0000256" key="2">
    <source>
        <dbReference type="ARBA" id="ARBA00005227"/>
    </source>
</evidence>
<dbReference type="Proteomes" id="UP000243876">
    <property type="component" value="Unassembled WGS sequence"/>
</dbReference>
<dbReference type="GO" id="GO:0005737">
    <property type="term" value="C:cytoplasm"/>
    <property type="evidence" value="ECO:0007669"/>
    <property type="project" value="UniProtKB-ARBA"/>
</dbReference>
<feature type="transmembrane region" description="Helical" evidence="7">
    <location>
        <begin position="330"/>
        <end position="351"/>
    </location>
</feature>
<feature type="transmembrane region" description="Helical" evidence="7">
    <location>
        <begin position="292"/>
        <end position="318"/>
    </location>
</feature>
<evidence type="ECO:0000313" key="9">
    <source>
        <dbReference type="Proteomes" id="UP000243876"/>
    </source>
</evidence>
<accession>A0A0D6EQ25</accession>
<dbReference type="AlphaFoldDB" id="A0A0D6EQ25"/>
<keyword evidence="3 7" id="KW-0812">Transmembrane</keyword>